<dbReference type="InterPro" id="IPR049362">
    <property type="entry name" value="TTI1_rpt"/>
</dbReference>
<dbReference type="EMBL" id="JALJOQ010000219">
    <property type="protein sequence ID" value="KAK9788844.1"/>
    <property type="molecule type" value="Genomic_DNA"/>
</dbReference>
<keyword evidence="3" id="KW-1185">Reference proteome</keyword>
<dbReference type="InterPro" id="IPR011989">
    <property type="entry name" value="ARM-like"/>
</dbReference>
<dbReference type="InterPro" id="IPR052587">
    <property type="entry name" value="TELO2-interacting_protein_1"/>
</dbReference>
<protein>
    <submittedName>
        <fullName evidence="2">Uncharacterized protein</fullName>
    </submittedName>
</protein>
<dbReference type="InterPro" id="IPR016024">
    <property type="entry name" value="ARM-type_fold"/>
</dbReference>
<dbReference type="SUPFAM" id="SSF48371">
    <property type="entry name" value="ARM repeat"/>
    <property type="match status" value="1"/>
</dbReference>
<dbReference type="AlphaFoldDB" id="A0AAW1NK04"/>
<dbReference type="PANTHER" id="PTHR18460">
    <property type="entry name" value="TEL2 INTERACTING PROTEIN 1 TTI1 FAMILY MEMBER"/>
    <property type="match status" value="1"/>
</dbReference>
<evidence type="ECO:0000313" key="2">
    <source>
        <dbReference type="EMBL" id="KAK9788844.1"/>
    </source>
</evidence>
<evidence type="ECO:0000313" key="3">
    <source>
        <dbReference type="Proteomes" id="UP001465755"/>
    </source>
</evidence>
<organism evidence="2 3">
    <name type="scientific">Symbiochloris irregularis</name>
    <dbReference type="NCBI Taxonomy" id="706552"/>
    <lineage>
        <taxon>Eukaryota</taxon>
        <taxon>Viridiplantae</taxon>
        <taxon>Chlorophyta</taxon>
        <taxon>core chlorophytes</taxon>
        <taxon>Trebouxiophyceae</taxon>
        <taxon>Trebouxiales</taxon>
        <taxon>Trebouxiaceae</taxon>
        <taxon>Symbiochloris</taxon>
    </lineage>
</organism>
<proteinExistence type="predicted"/>
<gene>
    <name evidence="2" type="ORF">WJX73_002626</name>
</gene>
<dbReference type="GO" id="GO:0005737">
    <property type="term" value="C:cytoplasm"/>
    <property type="evidence" value="ECO:0007669"/>
    <property type="project" value="TreeGrafter"/>
</dbReference>
<sequence length="655" mass="67767">MLHARRLMTALQATAPKQAAAAFIHSPTQLTAASEALCACFACDPRLAPLLLAATSGGQTSSDSAAAPYRLGPAECSSAGAMLPRLPMGLALITSEATYEAIAGVARCFGRLASLAGGTALRCLATATGASHTGDLESLVQSVGETFVQEGLWGVPTSLSPNHAAATADAQDESQQRLTPQVLAENAVLARALLEGVGVCARACGPRFASSGKLLRQVLLPLLERLGDGCTAVAAAAHDVLACLCANCGYAGQQALVEANTDYIVDALCSQLRAIDRHPRAPALFAALLSMAGVPAALLPLLAEPARAAMRGLAISTRHRRPQHTASFLRVLVQVNTAARTEGVEVLAAMQAAARQVKVAAELQEQQGLSSCSEPAASMTAPADAATASADEPSAQANGGHMQVIHDYFKADENEESKITWTAQQWQAAEGLRARAHAAAMLANSAADVSAPLVTASDLQVAVLALDVATGALAALQPVAAAREIREQQIEPMVRRQPGHVAPLPPDTPQLLPQVHLVWGPLMAALKDPRLPVVERGANSLLLTGEAEATTEVQPHAPGAIDRARTAVMRAIASIAASASAGEAMVGMAFATAEELTTHIGTNRTPALREAACQAILCLARRRVINKYINECLSTAESPTAASLVKPPNEGRVVT</sequence>
<feature type="compositionally biased region" description="Low complexity" evidence="1">
    <location>
        <begin position="374"/>
        <end position="397"/>
    </location>
</feature>
<name>A0AAW1NK04_9CHLO</name>
<feature type="region of interest" description="Disordered" evidence="1">
    <location>
        <begin position="371"/>
        <end position="397"/>
    </location>
</feature>
<evidence type="ECO:0000256" key="1">
    <source>
        <dbReference type="SAM" id="MobiDB-lite"/>
    </source>
</evidence>
<dbReference type="PANTHER" id="PTHR18460:SF3">
    <property type="entry name" value="TELO2-INTERACTING PROTEIN 1 HOMOLOG"/>
    <property type="match status" value="1"/>
</dbReference>
<reference evidence="2 3" key="1">
    <citation type="journal article" date="2024" name="Nat. Commun.">
        <title>Phylogenomics reveals the evolutionary origins of lichenization in chlorophyte algae.</title>
        <authorList>
            <person name="Puginier C."/>
            <person name="Libourel C."/>
            <person name="Otte J."/>
            <person name="Skaloud P."/>
            <person name="Haon M."/>
            <person name="Grisel S."/>
            <person name="Petersen M."/>
            <person name="Berrin J.G."/>
            <person name="Delaux P.M."/>
            <person name="Dal Grande F."/>
            <person name="Keller J."/>
        </authorList>
    </citation>
    <scope>NUCLEOTIDE SEQUENCE [LARGE SCALE GENOMIC DNA]</scope>
    <source>
        <strain evidence="2 3">SAG 2036</strain>
    </source>
</reference>
<accession>A0AAW1NK04</accession>
<dbReference type="Proteomes" id="UP001465755">
    <property type="component" value="Unassembled WGS sequence"/>
</dbReference>
<dbReference type="Pfam" id="PF21547">
    <property type="entry name" value="TTI1"/>
    <property type="match status" value="1"/>
</dbReference>
<comment type="caution">
    <text evidence="2">The sequence shown here is derived from an EMBL/GenBank/DDBJ whole genome shotgun (WGS) entry which is preliminary data.</text>
</comment>
<dbReference type="Gene3D" id="1.25.10.10">
    <property type="entry name" value="Leucine-rich Repeat Variant"/>
    <property type="match status" value="1"/>
</dbReference>